<dbReference type="GO" id="GO:0043565">
    <property type="term" value="F:sequence-specific DNA binding"/>
    <property type="evidence" value="ECO:0007669"/>
    <property type="project" value="InterPro"/>
</dbReference>
<dbReference type="PANTHER" id="PTHR46796:SF6">
    <property type="entry name" value="ARAC SUBFAMILY"/>
    <property type="match status" value="1"/>
</dbReference>
<dbReference type="AlphaFoldDB" id="A0A842HL98"/>
<dbReference type="InterPro" id="IPR009057">
    <property type="entry name" value="Homeodomain-like_sf"/>
</dbReference>
<dbReference type="SMART" id="SM00342">
    <property type="entry name" value="HTH_ARAC"/>
    <property type="match status" value="1"/>
</dbReference>
<dbReference type="PROSITE" id="PS00041">
    <property type="entry name" value="HTH_ARAC_FAMILY_1"/>
    <property type="match status" value="1"/>
</dbReference>
<keyword evidence="3" id="KW-0804">Transcription</keyword>
<dbReference type="Gene3D" id="1.10.10.60">
    <property type="entry name" value="Homeodomain-like"/>
    <property type="match status" value="2"/>
</dbReference>
<dbReference type="InterPro" id="IPR018060">
    <property type="entry name" value="HTH_AraC"/>
</dbReference>
<comment type="caution">
    <text evidence="5">The sequence shown here is derived from an EMBL/GenBank/DDBJ whole genome shotgun (WGS) entry which is preliminary data.</text>
</comment>
<dbReference type="InterPro" id="IPR050204">
    <property type="entry name" value="AraC_XylS_family_regulators"/>
</dbReference>
<dbReference type="PROSITE" id="PS01124">
    <property type="entry name" value="HTH_ARAC_FAMILY_2"/>
    <property type="match status" value="1"/>
</dbReference>
<evidence type="ECO:0000313" key="5">
    <source>
        <dbReference type="EMBL" id="MBC2595911.1"/>
    </source>
</evidence>
<evidence type="ECO:0000256" key="1">
    <source>
        <dbReference type="ARBA" id="ARBA00023015"/>
    </source>
</evidence>
<dbReference type="Proteomes" id="UP000546464">
    <property type="component" value="Unassembled WGS sequence"/>
</dbReference>
<keyword evidence="1" id="KW-0805">Transcription regulation</keyword>
<evidence type="ECO:0000259" key="4">
    <source>
        <dbReference type="PROSITE" id="PS01124"/>
    </source>
</evidence>
<dbReference type="RefSeq" id="WP_185676839.1">
    <property type="nucleotide sequence ID" value="NZ_JACHVB010000058.1"/>
</dbReference>
<organism evidence="5 6">
    <name type="scientific">Ruficoccus amylovorans</name>
    <dbReference type="NCBI Taxonomy" id="1804625"/>
    <lineage>
        <taxon>Bacteria</taxon>
        <taxon>Pseudomonadati</taxon>
        <taxon>Verrucomicrobiota</taxon>
        <taxon>Opitutia</taxon>
        <taxon>Puniceicoccales</taxon>
        <taxon>Cerasicoccaceae</taxon>
        <taxon>Ruficoccus</taxon>
    </lineage>
</organism>
<proteinExistence type="predicted"/>
<feature type="domain" description="HTH araC/xylS-type" evidence="4">
    <location>
        <begin position="178"/>
        <end position="276"/>
    </location>
</feature>
<name>A0A842HL98_9BACT</name>
<dbReference type="PANTHER" id="PTHR46796">
    <property type="entry name" value="HTH-TYPE TRANSCRIPTIONAL ACTIVATOR RHAS-RELATED"/>
    <property type="match status" value="1"/>
</dbReference>
<dbReference type="GO" id="GO:0003700">
    <property type="term" value="F:DNA-binding transcription factor activity"/>
    <property type="evidence" value="ECO:0007669"/>
    <property type="project" value="InterPro"/>
</dbReference>
<dbReference type="SUPFAM" id="SSF46689">
    <property type="entry name" value="Homeodomain-like"/>
    <property type="match status" value="2"/>
</dbReference>
<keyword evidence="6" id="KW-1185">Reference proteome</keyword>
<dbReference type="Pfam" id="PF12833">
    <property type="entry name" value="HTH_18"/>
    <property type="match status" value="1"/>
</dbReference>
<sequence length="284" mass="32448">MRKPLSYPAVNTVSFGFRIGRGRQYPMRTADQHNEIELNHVECGEMLFRRGVETVRLPQGATTVYWAAVPHQVVSVAPGTEISWAVIPLAWFLGWRLSPAFNKRIIGGDILRLDGASSRIRIPSFRDWAEDFSASSELNLAVRLEVESFFRRLAARDQDHGAIRQGPPAEELQSHHVERMIATITARFREPLSVEQIARSANLNPEYAMRLFRKRWGMTLGTFLQHQRVAEARRLLLLSDLPVIDVAFACGFQSLSRFYHAFKKQSGFSPRAYRLRFTVPDLPE</sequence>
<evidence type="ECO:0000313" key="6">
    <source>
        <dbReference type="Proteomes" id="UP000546464"/>
    </source>
</evidence>
<dbReference type="EMBL" id="JACHVB010000058">
    <property type="protein sequence ID" value="MBC2595911.1"/>
    <property type="molecule type" value="Genomic_DNA"/>
</dbReference>
<dbReference type="InterPro" id="IPR018062">
    <property type="entry name" value="HTH_AraC-typ_CS"/>
</dbReference>
<keyword evidence="2" id="KW-0238">DNA-binding</keyword>
<accession>A0A842HL98</accession>
<protein>
    <submittedName>
        <fullName evidence="5">Helix-turn-helix domain-containing protein</fullName>
    </submittedName>
</protein>
<evidence type="ECO:0000256" key="3">
    <source>
        <dbReference type="ARBA" id="ARBA00023163"/>
    </source>
</evidence>
<reference evidence="5 6" key="1">
    <citation type="submission" date="2020-07" db="EMBL/GenBank/DDBJ databases">
        <authorList>
            <person name="Feng X."/>
        </authorList>
    </citation>
    <scope>NUCLEOTIDE SEQUENCE [LARGE SCALE GENOMIC DNA]</scope>
    <source>
        <strain evidence="5 6">JCM31066</strain>
    </source>
</reference>
<gene>
    <name evidence="5" type="ORF">H5P28_16725</name>
</gene>
<evidence type="ECO:0000256" key="2">
    <source>
        <dbReference type="ARBA" id="ARBA00023125"/>
    </source>
</evidence>
<dbReference type="PRINTS" id="PR00032">
    <property type="entry name" value="HTHARAC"/>
</dbReference>
<dbReference type="InterPro" id="IPR020449">
    <property type="entry name" value="Tscrpt_reg_AraC-type_HTH"/>
</dbReference>